<protein>
    <submittedName>
        <fullName evidence="1">Uncharacterized protein</fullName>
    </submittedName>
</protein>
<dbReference type="EnsemblMetazoa" id="CJA40384.1">
    <property type="protein sequence ID" value="CJA40384.1"/>
    <property type="gene ID" value="WBGene00216232"/>
</dbReference>
<reference evidence="2" key="1">
    <citation type="submission" date="2010-08" db="EMBL/GenBank/DDBJ databases">
        <authorList>
            <consortium name="Caenorhabditis japonica Sequencing Consortium"/>
            <person name="Wilson R.K."/>
        </authorList>
    </citation>
    <scope>NUCLEOTIDE SEQUENCE [LARGE SCALE GENOMIC DNA]</scope>
    <source>
        <strain evidence="2">DF5081</strain>
    </source>
</reference>
<accession>A0A8R1ETZ0</accession>
<name>A0A8R1ETZ0_CAEJA</name>
<keyword evidence="2" id="KW-1185">Reference proteome</keyword>
<proteinExistence type="predicted"/>
<dbReference type="Proteomes" id="UP000005237">
    <property type="component" value="Unassembled WGS sequence"/>
</dbReference>
<sequence length="67" mass="7885">MKEQYALTKLPNWNQLQGCSKCLTTGNKKKVEKFRITILRQTIQEMITLLLFPHKTQHTVSPRLVFL</sequence>
<organism evidence="1 2">
    <name type="scientific">Caenorhabditis japonica</name>
    <dbReference type="NCBI Taxonomy" id="281687"/>
    <lineage>
        <taxon>Eukaryota</taxon>
        <taxon>Metazoa</taxon>
        <taxon>Ecdysozoa</taxon>
        <taxon>Nematoda</taxon>
        <taxon>Chromadorea</taxon>
        <taxon>Rhabditida</taxon>
        <taxon>Rhabditina</taxon>
        <taxon>Rhabditomorpha</taxon>
        <taxon>Rhabditoidea</taxon>
        <taxon>Rhabditidae</taxon>
        <taxon>Peloderinae</taxon>
        <taxon>Caenorhabditis</taxon>
    </lineage>
</organism>
<reference evidence="1" key="2">
    <citation type="submission" date="2022-06" db="UniProtKB">
        <authorList>
            <consortium name="EnsemblMetazoa"/>
        </authorList>
    </citation>
    <scope>IDENTIFICATION</scope>
    <source>
        <strain evidence="1">DF5081</strain>
    </source>
</reference>
<evidence type="ECO:0000313" key="1">
    <source>
        <dbReference type="EnsemblMetazoa" id="CJA40384.1"/>
    </source>
</evidence>
<dbReference type="AlphaFoldDB" id="A0A8R1ETZ0"/>
<evidence type="ECO:0000313" key="2">
    <source>
        <dbReference type="Proteomes" id="UP000005237"/>
    </source>
</evidence>